<sequence>MDATTLIPEILKVSPFAAVLVFCLYTLWKSNEKKDQTLLDVVQKHTEKQDQQQEKLLTAFNQNSLSNVQLAQSVDNWGKTVDQRLTSLEASQKARNGRTLPARKTTTPTA</sequence>
<evidence type="ECO:0000256" key="1">
    <source>
        <dbReference type="SAM" id="MobiDB-lite"/>
    </source>
</evidence>
<proteinExistence type="predicted"/>
<dbReference type="EMBL" id="QXED01000006">
    <property type="protein sequence ID" value="RIV20524.1"/>
    <property type="molecule type" value="Genomic_DNA"/>
</dbReference>
<keyword evidence="4" id="KW-1185">Reference proteome</keyword>
<protein>
    <recommendedName>
        <fullName evidence="5">Holin</fullName>
    </recommendedName>
</protein>
<dbReference type="AlphaFoldDB" id="A0A418M4D8"/>
<gene>
    <name evidence="3" type="ORF">DYU11_20990</name>
</gene>
<organism evidence="3 4">
    <name type="scientific">Fibrisoma montanum</name>
    <dbReference type="NCBI Taxonomy" id="2305895"/>
    <lineage>
        <taxon>Bacteria</taxon>
        <taxon>Pseudomonadati</taxon>
        <taxon>Bacteroidota</taxon>
        <taxon>Cytophagia</taxon>
        <taxon>Cytophagales</taxon>
        <taxon>Spirosomataceae</taxon>
        <taxon>Fibrisoma</taxon>
    </lineage>
</organism>
<keyword evidence="2" id="KW-1133">Transmembrane helix</keyword>
<feature type="transmembrane region" description="Helical" evidence="2">
    <location>
        <begin position="6"/>
        <end position="28"/>
    </location>
</feature>
<evidence type="ECO:0008006" key="5">
    <source>
        <dbReference type="Google" id="ProtNLM"/>
    </source>
</evidence>
<dbReference type="Proteomes" id="UP000283523">
    <property type="component" value="Unassembled WGS sequence"/>
</dbReference>
<comment type="caution">
    <text evidence="3">The sequence shown here is derived from an EMBL/GenBank/DDBJ whole genome shotgun (WGS) entry which is preliminary data.</text>
</comment>
<evidence type="ECO:0000313" key="4">
    <source>
        <dbReference type="Proteomes" id="UP000283523"/>
    </source>
</evidence>
<evidence type="ECO:0000256" key="2">
    <source>
        <dbReference type="SAM" id="Phobius"/>
    </source>
</evidence>
<keyword evidence="2" id="KW-0812">Transmembrane</keyword>
<keyword evidence="2" id="KW-0472">Membrane</keyword>
<reference evidence="3 4" key="1">
    <citation type="submission" date="2018-08" db="EMBL/GenBank/DDBJ databases">
        <title>Fibrisoma montanum sp. nov., isolated from Danxia mountain soil.</title>
        <authorList>
            <person name="Huang Y."/>
        </authorList>
    </citation>
    <scope>NUCLEOTIDE SEQUENCE [LARGE SCALE GENOMIC DNA]</scope>
    <source>
        <strain evidence="3 4">HYT19</strain>
    </source>
</reference>
<feature type="region of interest" description="Disordered" evidence="1">
    <location>
        <begin position="88"/>
        <end position="110"/>
    </location>
</feature>
<evidence type="ECO:0000313" key="3">
    <source>
        <dbReference type="EMBL" id="RIV20524.1"/>
    </source>
</evidence>
<dbReference type="RefSeq" id="WP_119669692.1">
    <property type="nucleotide sequence ID" value="NZ_QXED01000006.1"/>
</dbReference>
<accession>A0A418M4D8</accession>
<name>A0A418M4D8_9BACT</name>